<dbReference type="EMBL" id="JACHMF010000001">
    <property type="protein sequence ID" value="MBB4693109.1"/>
    <property type="molecule type" value="Genomic_DNA"/>
</dbReference>
<organism evidence="4 5">
    <name type="scientific">Paractinoplanes abujensis</name>
    <dbReference type="NCBI Taxonomy" id="882441"/>
    <lineage>
        <taxon>Bacteria</taxon>
        <taxon>Bacillati</taxon>
        <taxon>Actinomycetota</taxon>
        <taxon>Actinomycetes</taxon>
        <taxon>Micromonosporales</taxon>
        <taxon>Micromonosporaceae</taxon>
        <taxon>Paractinoplanes</taxon>
    </lineage>
</organism>
<evidence type="ECO:0000313" key="4">
    <source>
        <dbReference type="EMBL" id="MBB4693109.1"/>
    </source>
</evidence>
<keyword evidence="1" id="KW-0472">Membrane</keyword>
<dbReference type="AlphaFoldDB" id="A0A7W7CRM8"/>
<protein>
    <recommendedName>
        <fullName evidence="3">DUF4397 domain-containing protein</fullName>
    </recommendedName>
</protein>
<keyword evidence="5" id="KW-1185">Reference proteome</keyword>
<proteinExistence type="predicted"/>
<feature type="signal peptide" evidence="2">
    <location>
        <begin position="1"/>
        <end position="33"/>
    </location>
</feature>
<comment type="caution">
    <text evidence="4">The sequence shown here is derived from an EMBL/GenBank/DDBJ whole genome shotgun (WGS) entry which is preliminary data.</text>
</comment>
<keyword evidence="1" id="KW-1133">Transmembrane helix</keyword>
<name>A0A7W7CRM8_9ACTN</name>
<gene>
    <name evidence="4" type="ORF">BKA14_003257</name>
</gene>
<dbReference type="RefSeq" id="WP_184951766.1">
    <property type="nucleotide sequence ID" value="NZ_BOMC01000083.1"/>
</dbReference>
<reference evidence="4 5" key="1">
    <citation type="submission" date="2020-08" db="EMBL/GenBank/DDBJ databases">
        <title>Sequencing the genomes of 1000 actinobacteria strains.</title>
        <authorList>
            <person name="Klenk H.-P."/>
        </authorList>
    </citation>
    <scope>NUCLEOTIDE SEQUENCE [LARGE SCALE GENOMIC DNA]</scope>
    <source>
        <strain evidence="4 5">DSM 45518</strain>
    </source>
</reference>
<evidence type="ECO:0000256" key="2">
    <source>
        <dbReference type="SAM" id="SignalP"/>
    </source>
</evidence>
<feature type="domain" description="DUF4397" evidence="3">
    <location>
        <begin position="37"/>
        <end position="153"/>
    </location>
</feature>
<dbReference type="Pfam" id="PF14344">
    <property type="entry name" value="DUF4397"/>
    <property type="match status" value="1"/>
</dbReference>
<evidence type="ECO:0000313" key="5">
    <source>
        <dbReference type="Proteomes" id="UP000542742"/>
    </source>
</evidence>
<evidence type="ECO:0000259" key="3">
    <source>
        <dbReference type="Pfam" id="PF14344"/>
    </source>
</evidence>
<dbReference type="InterPro" id="IPR025510">
    <property type="entry name" value="DUF4397"/>
</dbReference>
<evidence type="ECO:0000256" key="1">
    <source>
        <dbReference type="SAM" id="Phobius"/>
    </source>
</evidence>
<accession>A0A7W7CRM8</accession>
<keyword evidence="2" id="KW-0732">Signal</keyword>
<feature type="chain" id="PRO_5031045233" description="DUF4397 domain-containing protein" evidence="2">
    <location>
        <begin position="34"/>
        <end position="274"/>
    </location>
</feature>
<dbReference type="Proteomes" id="UP000542742">
    <property type="component" value="Unassembled WGS sequence"/>
</dbReference>
<keyword evidence="1" id="KW-0812">Transmembrane</keyword>
<sequence length="274" mass="27298">MRILPFRRTAAIGAVALLSFGVAAALGSSPAYAKANSQVTVVHGIPGQAVDVYVNGKKTIPDFQPGKVAGPLSLPAGEYDIALTKPGDAIGSALLKVDNAEVPGDANISLVAHLTADGKPALTPFANDTAKLAAGKARLIVRHAAAAPAVDIRAGGQPVFEGVTNGKEGKADLDAGTVSADVVLAGGDTRVLGPADLDLKEGTATIVYAVGSAEDKTLDIVSQTITGLHSAPGGVPSGDGGQADGNGSLPWYGIGAAGILLALFGLTRLATGRR</sequence>
<feature type="transmembrane region" description="Helical" evidence="1">
    <location>
        <begin position="249"/>
        <end position="270"/>
    </location>
</feature>